<dbReference type="InParanoid" id="S2J7A9"/>
<dbReference type="OrthoDB" id="10261563at2759"/>
<dbReference type="VEuPathDB" id="FungiDB:HMPREF1544_09050"/>
<evidence type="ECO:0000313" key="4">
    <source>
        <dbReference type="Proteomes" id="UP000014254"/>
    </source>
</evidence>
<feature type="compositionally biased region" description="Acidic residues" evidence="1">
    <location>
        <begin position="298"/>
        <end position="313"/>
    </location>
</feature>
<reference evidence="4" key="1">
    <citation type="submission" date="2013-05" db="EMBL/GenBank/DDBJ databases">
        <title>The Genome sequence of Mucor circinelloides f. circinelloides 1006PhL.</title>
        <authorList>
            <consortium name="The Broad Institute Genomics Platform"/>
            <person name="Cuomo C."/>
            <person name="Earl A."/>
            <person name="Findley K."/>
            <person name="Lee S.C."/>
            <person name="Walker B."/>
            <person name="Young S."/>
            <person name="Zeng Q."/>
            <person name="Gargeya S."/>
            <person name="Fitzgerald M."/>
            <person name="Haas B."/>
            <person name="Abouelleil A."/>
            <person name="Allen A.W."/>
            <person name="Alvarado L."/>
            <person name="Arachchi H.M."/>
            <person name="Berlin A.M."/>
            <person name="Chapman S.B."/>
            <person name="Gainer-Dewar J."/>
            <person name="Goldberg J."/>
            <person name="Griggs A."/>
            <person name="Gujja S."/>
            <person name="Hansen M."/>
            <person name="Howarth C."/>
            <person name="Imamovic A."/>
            <person name="Ireland A."/>
            <person name="Larimer J."/>
            <person name="McCowan C."/>
            <person name="Murphy C."/>
            <person name="Pearson M."/>
            <person name="Poon T.W."/>
            <person name="Priest M."/>
            <person name="Roberts A."/>
            <person name="Saif S."/>
            <person name="Shea T."/>
            <person name="Sisk P."/>
            <person name="Sykes S."/>
            <person name="Wortman J."/>
            <person name="Nusbaum C."/>
            <person name="Birren B."/>
        </authorList>
    </citation>
    <scope>NUCLEOTIDE SEQUENCE [LARGE SCALE GENOMIC DNA]</scope>
    <source>
        <strain evidence="4">1006PhL</strain>
    </source>
</reference>
<protein>
    <recommendedName>
        <fullName evidence="2">WKF domain-containing protein</fullName>
    </recommendedName>
</protein>
<evidence type="ECO:0000256" key="1">
    <source>
        <dbReference type="SAM" id="MobiDB-lite"/>
    </source>
</evidence>
<accession>S2J7A9</accession>
<keyword evidence="4" id="KW-1185">Reference proteome</keyword>
<dbReference type="Pfam" id="PF10180">
    <property type="entry name" value="WKF"/>
    <property type="match status" value="1"/>
</dbReference>
<sequence>MAEKVATKPAIKKTNTKSISKKVPVVKSTAKASKASDATTTTSTDAEKPKLTQGQKLLKSMTAQKAAKKALMKGVAVTHVSFDDDGNEANVETVIQKTAPPAKVVNPKKTNKNRPAVKKPEPMKKKKRSADEMEDDADKEKAEEEKKSDDDKSEKKDSKKPPKKAKKPKKSKLEIEEMKKDNKQEEALAYVRLFVNDRDSWKFKKVQQIWLLSNLYEIPEGEFDNVLEYLKDLQGSAREKTKQEAKDKIPVKAAPAPVAVSNTLTGYANVNTGNDDDDFDAEKLLAQATAAPVVQQEESIDDEKEGEEEEESDEVKRARLILETLS</sequence>
<dbReference type="AlphaFoldDB" id="S2J7A9"/>
<proteinExistence type="predicted"/>
<dbReference type="EMBL" id="KE124046">
    <property type="protein sequence ID" value="EPB84187.1"/>
    <property type="molecule type" value="Genomic_DNA"/>
</dbReference>
<organism evidence="3 4">
    <name type="scientific">Mucor circinelloides f. circinelloides (strain 1006PhL)</name>
    <name type="common">Mucormycosis agent</name>
    <name type="synonym">Calyptromyces circinelloides</name>
    <dbReference type="NCBI Taxonomy" id="1220926"/>
    <lineage>
        <taxon>Eukaryota</taxon>
        <taxon>Fungi</taxon>
        <taxon>Fungi incertae sedis</taxon>
        <taxon>Mucoromycota</taxon>
        <taxon>Mucoromycotina</taxon>
        <taxon>Mucoromycetes</taxon>
        <taxon>Mucorales</taxon>
        <taxon>Mucorineae</taxon>
        <taxon>Mucoraceae</taxon>
        <taxon>Mucor</taxon>
    </lineage>
</organism>
<dbReference type="PANTHER" id="PTHR22306">
    <property type="entry name" value="CHROMOSOME 7 OPEN READING FRAME 50"/>
    <property type="match status" value="1"/>
</dbReference>
<feature type="domain" description="WKF" evidence="2">
    <location>
        <begin position="189"/>
        <end position="247"/>
    </location>
</feature>
<feature type="region of interest" description="Disordered" evidence="1">
    <location>
        <begin position="289"/>
        <end position="326"/>
    </location>
</feature>
<gene>
    <name evidence="3" type="ORF">HMPREF1544_09050</name>
</gene>
<dbReference type="STRING" id="1220926.S2J7A9"/>
<feature type="region of interest" description="Disordered" evidence="1">
    <location>
        <begin position="1"/>
        <end position="55"/>
    </location>
</feature>
<name>S2J7A9_MUCC1</name>
<dbReference type="Proteomes" id="UP000014254">
    <property type="component" value="Unassembled WGS sequence"/>
</dbReference>
<feature type="compositionally biased region" description="Basic residues" evidence="1">
    <location>
        <begin position="161"/>
        <end position="170"/>
    </location>
</feature>
<feature type="region of interest" description="Disordered" evidence="1">
    <location>
        <begin position="92"/>
        <end position="181"/>
    </location>
</feature>
<evidence type="ECO:0000259" key="2">
    <source>
        <dbReference type="Pfam" id="PF10180"/>
    </source>
</evidence>
<dbReference type="eggNOG" id="KOG4829">
    <property type="taxonomic scope" value="Eukaryota"/>
</dbReference>
<evidence type="ECO:0000313" key="3">
    <source>
        <dbReference type="EMBL" id="EPB84187.1"/>
    </source>
</evidence>
<dbReference type="InterPro" id="IPR019327">
    <property type="entry name" value="WKF"/>
</dbReference>
<feature type="compositionally biased region" description="Basic and acidic residues" evidence="1">
    <location>
        <begin position="171"/>
        <end position="181"/>
    </location>
</feature>
<dbReference type="OMA" id="EDDPENN"/>
<feature type="compositionally biased region" description="Basic and acidic residues" evidence="1">
    <location>
        <begin position="138"/>
        <end position="160"/>
    </location>
</feature>
<dbReference type="PANTHER" id="PTHR22306:SF2">
    <property type="entry name" value="CHROMOSOME 7 OPEN READING FRAME 50"/>
    <property type="match status" value="1"/>
</dbReference>
<feature type="compositionally biased region" description="Low complexity" evidence="1">
    <location>
        <begin position="16"/>
        <end position="44"/>
    </location>
</feature>